<evidence type="ECO:0000313" key="3">
    <source>
        <dbReference type="Proteomes" id="UP000469452"/>
    </source>
</evidence>
<feature type="compositionally biased region" description="Polar residues" evidence="1">
    <location>
        <begin position="196"/>
        <end position="205"/>
    </location>
</feature>
<sequence length="242" mass="26936">MYIGPWQEYKLAKIQDAAVQKLRKEWEDHLKSTIIGQGDEEWCVRMIIRQMMEPILSKLPAMLLANRSKEATPPATHRKSRRSLLTGRSIPSNQDLPNHEPGDVVVAPTKKQPHKAPTKKKPKAPVITSIDEVARRKQRWTAPASVPVDPPPTATTSRREETRLPPVTLPVAASHAIPLGPPAASVRPPPVHLPTIETTLSTSAQPEVDEDSLDEEELNSFLHWTDQLSHPDAELDEFLSNG</sequence>
<feature type="compositionally biased region" description="Acidic residues" evidence="1">
    <location>
        <begin position="207"/>
        <end position="216"/>
    </location>
</feature>
<proteinExistence type="predicted"/>
<evidence type="ECO:0000256" key="1">
    <source>
        <dbReference type="SAM" id="MobiDB-lite"/>
    </source>
</evidence>
<dbReference type="Proteomes" id="UP000469452">
    <property type="component" value="Unassembled WGS sequence"/>
</dbReference>
<feature type="compositionally biased region" description="Basic residues" evidence="1">
    <location>
        <begin position="111"/>
        <end position="123"/>
    </location>
</feature>
<feature type="region of interest" description="Disordered" evidence="1">
    <location>
        <begin position="67"/>
        <end position="162"/>
    </location>
</feature>
<gene>
    <name evidence="2" type="ORF">AaE_005728</name>
</gene>
<dbReference type="EMBL" id="VJMI01011231">
    <property type="protein sequence ID" value="KAF0753377.1"/>
    <property type="molecule type" value="Genomic_DNA"/>
</dbReference>
<accession>A0A6A5ALQ2</accession>
<dbReference type="AlphaFoldDB" id="A0A6A5ALQ2"/>
<reference evidence="2 3" key="1">
    <citation type="submission" date="2019-06" db="EMBL/GenBank/DDBJ databases">
        <title>Genomics analysis of Aphanomyces spp. identifies a new class of oomycete effector associated with host adaptation.</title>
        <authorList>
            <person name="Gaulin E."/>
        </authorList>
    </citation>
    <scope>NUCLEOTIDE SEQUENCE [LARGE SCALE GENOMIC DNA]</scope>
    <source>
        <strain evidence="2 3">E</strain>
    </source>
</reference>
<name>A0A6A5ALQ2_APHAT</name>
<feature type="region of interest" description="Disordered" evidence="1">
    <location>
        <begin position="180"/>
        <end position="216"/>
    </location>
</feature>
<comment type="caution">
    <text evidence="2">The sequence shown here is derived from an EMBL/GenBank/DDBJ whole genome shotgun (WGS) entry which is preliminary data.</text>
</comment>
<dbReference type="VEuPathDB" id="FungiDB:H257_01531"/>
<evidence type="ECO:0000313" key="2">
    <source>
        <dbReference type="EMBL" id="KAF0753377.1"/>
    </source>
</evidence>
<organism evidence="2 3">
    <name type="scientific">Aphanomyces astaci</name>
    <name type="common">Crayfish plague agent</name>
    <dbReference type="NCBI Taxonomy" id="112090"/>
    <lineage>
        <taxon>Eukaryota</taxon>
        <taxon>Sar</taxon>
        <taxon>Stramenopiles</taxon>
        <taxon>Oomycota</taxon>
        <taxon>Saprolegniomycetes</taxon>
        <taxon>Saprolegniales</taxon>
        <taxon>Verrucalvaceae</taxon>
        <taxon>Aphanomyces</taxon>
    </lineage>
</organism>
<protein>
    <submittedName>
        <fullName evidence="2">Uncharacterized protein</fullName>
    </submittedName>
</protein>